<keyword evidence="7 11" id="KW-0067">ATP-binding</keyword>
<evidence type="ECO:0000256" key="4">
    <source>
        <dbReference type="ARBA" id="ARBA00022771"/>
    </source>
</evidence>
<comment type="caution">
    <text evidence="15">The sequence shown here is derived from an EMBL/GenBank/DDBJ whole genome shotgun (WGS) entry which is preliminary data.</text>
</comment>
<proteinExistence type="inferred from homology"/>
<dbReference type="InterPro" id="IPR041166">
    <property type="entry name" value="Rubredoxin_2"/>
</dbReference>
<protein>
    <recommendedName>
        <fullName evidence="11 12">DNA repair protein RadA</fullName>
    </recommendedName>
</protein>
<dbReference type="EMBL" id="JAMKBJ010000008">
    <property type="protein sequence ID" value="MCZ8537632.1"/>
    <property type="molecule type" value="Genomic_DNA"/>
</dbReference>
<evidence type="ECO:0000313" key="16">
    <source>
        <dbReference type="Proteomes" id="UP001152173"/>
    </source>
</evidence>
<feature type="region of interest" description="Lon-protease-like" evidence="11">
    <location>
        <begin position="353"/>
        <end position="458"/>
    </location>
</feature>
<dbReference type="GO" id="GO:0000725">
    <property type="term" value="P:recombinational repair"/>
    <property type="evidence" value="ECO:0007669"/>
    <property type="project" value="UniProtKB-UniRule"/>
</dbReference>
<gene>
    <name evidence="11 15" type="primary">radA</name>
    <name evidence="15" type="ORF">M9R32_10600</name>
</gene>
<keyword evidence="5" id="KW-0378">Hydrolase</keyword>
<dbReference type="Pfam" id="PF13481">
    <property type="entry name" value="AAA_25"/>
    <property type="match status" value="1"/>
</dbReference>
<dbReference type="InterPro" id="IPR020588">
    <property type="entry name" value="RecA_ATP-bd"/>
</dbReference>
<keyword evidence="16" id="KW-1185">Reference proteome</keyword>
<dbReference type="AlphaFoldDB" id="A0A9X3REK0"/>
<dbReference type="GO" id="GO:0005829">
    <property type="term" value="C:cytosol"/>
    <property type="evidence" value="ECO:0007669"/>
    <property type="project" value="TreeGrafter"/>
</dbReference>
<evidence type="ECO:0000256" key="10">
    <source>
        <dbReference type="ARBA" id="ARBA00023204"/>
    </source>
</evidence>
<dbReference type="FunFam" id="3.30.230.10:FF:000031">
    <property type="entry name" value="DNA repair protein RadA"/>
    <property type="match status" value="1"/>
</dbReference>
<evidence type="ECO:0000256" key="1">
    <source>
        <dbReference type="ARBA" id="ARBA00022723"/>
    </source>
</evidence>
<dbReference type="HAMAP" id="MF_01498">
    <property type="entry name" value="RadA_bact"/>
    <property type="match status" value="1"/>
</dbReference>
<keyword evidence="2 11" id="KW-0547">Nucleotide-binding</keyword>
<dbReference type="PANTHER" id="PTHR32472">
    <property type="entry name" value="DNA REPAIR PROTEIN RADA"/>
    <property type="match status" value="1"/>
</dbReference>
<name>A0A9X3REK0_9BACL</name>
<evidence type="ECO:0000256" key="13">
    <source>
        <dbReference type="RuleBase" id="RU003555"/>
    </source>
</evidence>
<evidence type="ECO:0000256" key="2">
    <source>
        <dbReference type="ARBA" id="ARBA00022741"/>
    </source>
</evidence>
<dbReference type="Proteomes" id="UP001152173">
    <property type="component" value="Unassembled WGS sequence"/>
</dbReference>
<dbReference type="Pfam" id="PF13541">
    <property type="entry name" value="ChlI"/>
    <property type="match status" value="1"/>
</dbReference>
<feature type="short sequence motif" description="RadA KNRFG motif" evidence="11">
    <location>
        <begin position="254"/>
        <end position="258"/>
    </location>
</feature>
<keyword evidence="9 11" id="KW-0238">DNA-binding</keyword>
<evidence type="ECO:0000259" key="14">
    <source>
        <dbReference type="PROSITE" id="PS50162"/>
    </source>
</evidence>
<comment type="function">
    <text evidence="11">Plays a role in repairing double-strand DNA breaks, probably involving stabilizing or processing branched DNA or blocked replication forks.</text>
</comment>
<comment type="function">
    <text evidence="13">DNA-dependent ATPase involved in processing of recombination intermediates, plays a role in repairing DNA breaks. Stimulates the branch migration of RecA-mediated strand transfer reactions, allowing the 3' invading strand to extend heteroduplex DNA faster. Binds ssDNA in the presence of ADP but not other nucleotides, has ATPase activity that is stimulated by ssDNA and various branched DNA structures, but inhibited by SSB. Does not have RecA's homology-searching function.</text>
</comment>
<dbReference type="SUPFAM" id="SSF54211">
    <property type="entry name" value="Ribosomal protein S5 domain 2-like"/>
    <property type="match status" value="1"/>
</dbReference>
<sequence>MAKRKTKFMCNSCGYESAKWMGRCPGCGEWNTMVEEVEVVVKGPRRTFQHSEKIAQKATPITAVETVDEPRVDTDLSELNRVLGGGIVPGSLILIGGDPGIGKSTLLLQVSSLLANKGQRVLYMSGEESIRQTKLRAERLGVASSELYIYSETNLELVNEAIDQVEPKFVVIDSIQTVHHPEVTSAPGSVSQVRECTAELMRIAKTKNIAIFLVGHVTKEGQIAGPRLLEHMVDTVLYFEGERHHTYRILRSQKNRFGSTNEIAIFEMLQGGLKEVLNPSELFLQERSQGAAGSTVVASMEGTRPILVEIQALITPTSFNYPKRMASGIDQNRISLLMAVLEKRVGMLLQTQDAYIKVAGGVKLDEPAIDLAVLTTIVSSFRDVAASAHDCFIGEVGLTGEVRRVSRVEQRVQEAAKLGFKRAIIPASNLGGWDYPKGIQVVGVETVNQALKEAFPNA</sequence>
<dbReference type="CDD" id="cd01121">
    <property type="entry name" value="RadA_SMS_N"/>
    <property type="match status" value="1"/>
</dbReference>
<dbReference type="Gene3D" id="3.40.50.300">
    <property type="entry name" value="P-loop containing nucleotide triphosphate hydrolases"/>
    <property type="match status" value="1"/>
</dbReference>
<dbReference type="SMART" id="SM00382">
    <property type="entry name" value="AAA"/>
    <property type="match status" value="1"/>
</dbReference>
<keyword evidence="1 11" id="KW-0479">Metal-binding</keyword>
<dbReference type="Pfam" id="PF18073">
    <property type="entry name" value="Zn_ribbon_LapB"/>
    <property type="match status" value="1"/>
</dbReference>
<comment type="domain">
    <text evidence="11">The middle region has homology to RecA with ATPase motifs including the RadA KNRFG motif, while the C-terminus is homologous to Lon protease.</text>
</comment>
<dbReference type="InterPro" id="IPR003593">
    <property type="entry name" value="AAA+_ATPase"/>
</dbReference>
<reference evidence="15" key="1">
    <citation type="submission" date="2022-05" db="EMBL/GenBank/DDBJ databases">
        <authorList>
            <person name="Colautti A."/>
            <person name="Iacumin L."/>
        </authorList>
    </citation>
    <scope>NUCLEOTIDE SEQUENCE</scope>
    <source>
        <strain evidence="15">SK 55</strain>
    </source>
</reference>
<evidence type="ECO:0000256" key="5">
    <source>
        <dbReference type="ARBA" id="ARBA00022801"/>
    </source>
</evidence>
<dbReference type="InterPro" id="IPR004504">
    <property type="entry name" value="DNA_repair_RadA"/>
</dbReference>
<dbReference type="NCBIfam" id="TIGR00416">
    <property type="entry name" value="sms"/>
    <property type="match status" value="1"/>
</dbReference>
<dbReference type="GO" id="GO:0008270">
    <property type="term" value="F:zinc ion binding"/>
    <property type="evidence" value="ECO:0007669"/>
    <property type="project" value="UniProtKB-KW"/>
</dbReference>
<keyword evidence="4 13" id="KW-0863">Zinc-finger</keyword>
<keyword evidence="6 13" id="KW-0862">Zinc</keyword>
<dbReference type="InterPro" id="IPR027417">
    <property type="entry name" value="P-loop_NTPase"/>
</dbReference>
<feature type="domain" description="RecA family profile 1" evidence="14">
    <location>
        <begin position="68"/>
        <end position="217"/>
    </location>
</feature>
<dbReference type="Gene3D" id="3.30.230.10">
    <property type="match status" value="1"/>
</dbReference>
<keyword evidence="8 11" id="KW-0346">Stress response</keyword>
<evidence type="ECO:0000313" key="15">
    <source>
        <dbReference type="EMBL" id="MCZ8537632.1"/>
    </source>
</evidence>
<dbReference type="SUPFAM" id="SSF52540">
    <property type="entry name" value="P-loop containing nucleoside triphosphate hydrolases"/>
    <property type="match status" value="1"/>
</dbReference>
<evidence type="ECO:0000256" key="9">
    <source>
        <dbReference type="ARBA" id="ARBA00023125"/>
    </source>
</evidence>
<dbReference type="GO" id="GO:0016787">
    <property type="term" value="F:hydrolase activity"/>
    <property type="evidence" value="ECO:0007669"/>
    <property type="project" value="UniProtKB-KW"/>
</dbReference>
<dbReference type="FunFam" id="3.40.50.300:FF:000050">
    <property type="entry name" value="DNA repair protein RadA"/>
    <property type="match status" value="1"/>
</dbReference>
<dbReference type="PRINTS" id="PR01874">
    <property type="entry name" value="DNAREPAIRADA"/>
</dbReference>
<dbReference type="GO" id="GO:0003684">
    <property type="term" value="F:damaged DNA binding"/>
    <property type="evidence" value="ECO:0007669"/>
    <property type="project" value="InterPro"/>
</dbReference>
<comment type="similarity">
    <text evidence="11 13">Belongs to the RecA family. RadA subfamily.</text>
</comment>
<evidence type="ECO:0000256" key="11">
    <source>
        <dbReference type="HAMAP-Rule" id="MF_01498"/>
    </source>
</evidence>
<accession>A0A9X3REK0</accession>
<dbReference type="InterPro" id="IPR020568">
    <property type="entry name" value="Ribosomal_Su5_D2-typ_SF"/>
</dbReference>
<keyword evidence="3 11" id="KW-0227">DNA damage</keyword>
<dbReference type="InterPro" id="IPR014721">
    <property type="entry name" value="Ribsml_uS5_D2-typ_fold_subgr"/>
</dbReference>
<evidence type="ECO:0000256" key="7">
    <source>
        <dbReference type="ARBA" id="ARBA00022840"/>
    </source>
</evidence>
<evidence type="ECO:0000256" key="12">
    <source>
        <dbReference type="NCBIfam" id="TIGR00416"/>
    </source>
</evidence>
<feature type="binding site" evidence="11">
    <location>
        <begin position="97"/>
        <end position="104"/>
    </location>
    <ligand>
        <name>ATP</name>
        <dbReference type="ChEBI" id="CHEBI:30616"/>
    </ligand>
</feature>
<evidence type="ECO:0000256" key="3">
    <source>
        <dbReference type="ARBA" id="ARBA00022763"/>
    </source>
</evidence>
<dbReference type="PROSITE" id="PS50162">
    <property type="entry name" value="RECA_2"/>
    <property type="match status" value="1"/>
</dbReference>
<keyword evidence="10 11" id="KW-0234">DNA repair</keyword>
<organism evidence="15 16">
    <name type="scientific">Paenisporosarcina quisquiliarum</name>
    <dbReference type="NCBI Taxonomy" id="365346"/>
    <lineage>
        <taxon>Bacteria</taxon>
        <taxon>Bacillati</taxon>
        <taxon>Bacillota</taxon>
        <taxon>Bacilli</taxon>
        <taxon>Bacillales</taxon>
        <taxon>Caryophanaceae</taxon>
        <taxon>Paenisporosarcina</taxon>
    </lineage>
</organism>
<dbReference type="PANTHER" id="PTHR32472:SF10">
    <property type="entry name" value="DNA REPAIR PROTEIN RADA-LIKE PROTEIN"/>
    <property type="match status" value="1"/>
</dbReference>
<dbReference type="GO" id="GO:0140664">
    <property type="term" value="F:ATP-dependent DNA damage sensor activity"/>
    <property type="evidence" value="ECO:0007669"/>
    <property type="project" value="InterPro"/>
</dbReference>
<evidence type="ECO:0000256" key="6">
    <source>
        <dbReference type="ARBA" id="ARBA00022833"/>
    </source>
</evidence>
<evidence type="ECO:0000256" key="8">
    <source>
        <dbReference type="ARBA" id="ARBA00023016"/>
    </source>
</evidence>
<dbReference type="GO" id="GO:0005524">
    <property type="term" value="F:ATP binding"/>
    <property type="evidence" value="ECO:0007669"/>
    <property type="project" value="UniProtKB-UniRule"/>
</dbReference>
<dbReference type="RefSeq" id="WP_269926725.1">
    <property type="nucleotide sequence ID" value="NZ_JAMKBJ010000008.1"/>
</dbReference>